<dbReference type="RefSeq" id="WP_099511947.1">
    <property type="nucleotide sequence ID" value="NZ_CP016616.1"/>
</dbReference>
<dbReference type="EMBL" id="CP016616">
    <property type="protein sequence ID" value="ANY80875.1"/>
    <property type="molecule type" value="Genomic_DNA"/>
</dbReference>
<name>A0A1B2ELL6_9HYPH</name>
<accession>A0A1B2ELL6</accession>
<gene>
    <name evidence="1" type="ORF">BB934_23760</name>
</gene>
<dbReference type="OrthoDB" id="8019473at2"/>
<reference evidence="1" key="1">
    <citation type="submission" date="2016-07" db="EMBL/GenBank/DDBJ databases">
        <title>Microvirga ossetica sp. nov. a new species of rhizobia isolated from root nodules of the legume species Vicia alpestris Steven originated from North Ossetia region in the Caucasus.</title>
        <authorList>
            <person name="Safronova V.I."/>
            <person name="Kuznetsova I.G."/>
            <person name="Sazanova A.L."/>
            <person name="Belimov A."/>
            <person name="Andronov E."/>
            <person name="Osledkin Y.S."/>
            <person name="Onishchuk O.P."/>
            <person name="Kurchak O.N."/>
            <person name="Shaposhnikov A.I."/>
            <person name="Willems A."/>
            <person name="Tikhonovich I.A."/>
        </authorList>
    </citation>
    <scope>NUCLEOTIDE SEQUENCE [LARGE SCALE GENOMIC DNA]</scope>
    <source>
        <strain evidence="1">V5/3M</strain>
    </source>
</reference>
<organism evidence="1">
    <name type="scientific">Microvirga ossetica</name>
    <dbReference type="NCBI Taxonomy" id="1882682"/>
    <lineage>
        <taxon>Bacteria</taxon>
        <taxon>Pseudomonadati</taxon>
        <taxon>Pseudomonadota</taxon>
        <taxon>Alphaproteobacteria</taxon>
        <taxon>Hyphomicrobiales</taxon>
        <taxon>Methylobacteriaceae</taxon>
        <taxon>Microvirga</taxon>
    </lineage>
</organism>
<proteinExistence type="predicted"/>
<dbReference type="AlphaFoldDB" id="A0A1B2ELL6"/>
<protein>
    <submittedName>
        <fullName evidence="1">Uncharacterized protein</fullName>
    </submittedName>
</protein>
<evidence type="ECO:0000313" key="1">
    <source>
        <dbReference type="EMBL" id="ANY80875.1"/>
    </source>
</evidence>
<sequence>MLYARAQETADIMDSQIRARAKALCVDDGFDPDLSVTHAYGDDFTAHEWDSWWTSNPEVPFQEVVSPMWRLYCAHAFIELSHLQKVVETSDNVVFLWRSKV</sequence>
<dbReference type="KEGG" id="moc:BB934_23760"/>